<evidence type="ECO:0000313" key="1">
    <source>
        <dbReference type="EMBL" id="AUN29398.1"/>
    </source>
</evidence>
<dbReference type="InterPro" id="IPR027056">
    <property type="entry name" value="Gluconate_2DH_su3"/>
</dbReference>
<reference evidence="1 2" key="1">
    <citation type="submission" date="2017-12" db="EMBL/GenBank/DDBJ databases">
        <title>Genomes of bacteria within cyanobacterial aggregates.</title>
        <authorList>
            <person name="Cai H."/>
        </authorList>
    </citation>
    <scope>NUCLEOTIDE SEQUENCE [LARGE SCALE GENOMIC DNA]</scope>
    <source>
        <strain evidence="1 2">TH16</strain>
    </source>
</reference>
<accession>A0A2K9N8D7</accession>
<sequence length="182" mass="19763">MNRRQALLAAITLLGGTFLDGALPVWAYEGTRVAKGQPGRFFNVREMALLTDVAEIMIPATDTPGAMAANVHGVIDGLMLDWAVPATRAQFRQALADIDARAAPHGFMARPPAERAALLTSIDIAAFRGQGLADQAYRRLKQLIWYAYFTSEGADPDYVAVPGQYRGDLTRTEMKQLVAGAR</sequence>
<name>A0A2K9N8D7_9PROT</name>
<dbReference type="EMBL" id="CP025611">
    <property type="protein sequence ID" value="AUN29398.1"/>
    <property type="molecule type" value="Genomic_DNA"/>
</dbReference>
<evidence type="ECO:0000313" key="2">
    <source>
        <dbReference type="Proteomes" id="UP000234752"/>
    </source>
</evidence>
<organism evidence="1 2">
    <name type="scientific">Niveispirillum cyanobacteriorum</name>
    <dbReference type="NCBI Taxonomy" id="1612173"/>
    <lineage>
        <taxon>Bacteria</taxon>
        <taxon>Pseudomonadati</taxon>
        <taxon>Pseudomonadota</taxon>
        <taxon>Alphaproteobacteria</taxon>
        <taxon>Rhodospirillales</taxon>
        <taxon>Azospirillaceae</taxon>
        <taxon>Niveispirillum</taxon>
    </lineage>
</organism>
<dbReference type="AlphaFoldDB" id="A0A2K9N8D7"/>
<gene>
    <name evidence="1" type="ORF">C0V82_03455</name>
</gene>
<dbReference type="Proteomes" id="UP000234752">
    <property type="component" value="Chromosome eg_1"/>
</dbReference>
<dbReference type="OrthoDB" id="6385145at2"/>
<proteinExistence type="predicted"/>
<dbReference type="Pfam" id="PF13618">
    <property type="entry name" value="Gluconate_2-dh3"/>
    <property type="match status" value="1"/>
</dbReference>
<dbReference type="KEGG" id="ncb:C0V82_03455"/>
<dbReference type="RefSeq" id="WP_102111133.1">
    <property type="nucleotide sequence ID" value="NZ_BMGN01000004.1"/>
</dbReference>
<protein>
    <submittedName>
        <fullName evidence="1">Uncharacterized protein</fullName>
    </submittedName>
</protein>
<keyword evidence="2" id="KW-1185">Reference proteome</keyword>